<dbReference type="PATRIC" id="fig|883111.3.peg.657"/>
<evidence type="ECO:0000313" key="1">
    <source>
        <dbReference type="EMBL" id="EKB54463.1"/>
    </source>
</evidence>
<comment type="caution">
    <text evidence="1">The sequence shown here is derived from an EMBL/GenBank/DDBJ whole genome shotgun (WGS) entry which is preliminary data.</text>
</comment>
<dbReference type="OrthoDB" id="886754at2"/>
<name>K1LWJ0_9LACT</name>
<keyword evidence="2" id="KW-1185">Reference proteome</keyword>
<evidence type="ECO:0000313" key="2">
    <source>
        <dbReference type="Proteomes" id="UP000004465"/>
    </source>
</evidence>
<sequence length="114" mass="12707">MKVTFKGGTELSAKLMRNAKMEEIKQVVRTNGAELNRGMVRNAVFVKGYSTGATRRSITLNLSNGDMTATVKPGTHYSVYVEYGTRKMAAQPFVKPSFNAQKNKFISDLKRLVQ</sequence>
<accession>K1LWJ0</accession>
<proteinExistence type="predicted"/>
<dbReference type="AlphaFoldDB" id="K1LWJ0"/>
<organism evidence="1 2">
    <name type="scientific">Facklamia hominis CCUG 36813</name>
    <dbReference type="NCBI Taxonomy" id="883111"/>
    <lineage>
        <taxon>Bacteria</taxon>
        <taxon>Bacillati</taxon>
        <taxon>Bacillota</taxon>
        <taxon>Bacilli</taxon>
        <taxon>Lactobacillales</taxon>
        <taxon>Aerococcaceae</taxon>
        <taxon>Facklamia</taxon>
    </lineage>
</organism>
<dbReference type="STRING" id="883111.HMPREF9706_00653"/>
<dbReference type="NCBIfam" id="TIGR01725">
    <property type="entry name" value="phge_HK97_gp10"/>
    <property type="match status" value="1"/>
</dbReference>
<dbReference type="InterPro" id="IPR010064">
    <property type="entry name" value="HK97-gp10_tail"/>
</dbReference>
<gene>
    <name evidence="1" type="ORF">HMPREF9706_00653</name>
</gene>
<dbReference type="Proteomes" id="UP000004465">
    <property type="component" value="Unassembled WGS sequence"/>
</dbReference>
<dbReference type="EMBL" id="AGZD01000007">
    <property type="protein sequence ID" value="EKB54463.1"/>
    <property type="molecule type" value="Genomic_DNA"/>
</dbReference>
<protein>
    <submittedName>
        <fullName evidence="1">HK97 gp10 family phage protein</fullName>
    </submittedName>
</protein>
<dbReference type="HOGENOM" id="CLU_127674_4_0_9"/>
<reference evidence="1 2" key="1">
    <citation type="submission" date="2012-07" db="EMBL/GenBank/DDBJ databases">
        <title>The Genome Sequence of Facklamia hominis CCUG 36813.</title>
        <authorList>
            <consortium name="The Broad Institute Genome Sequencing Platform"/>
            <person name="Earl A."/>
            <person name="Ward D."/>
            <person name="Feldgarden M."/>
            <person name="Gevers D."/>
            <person name="Huys G."/>
            <person name="Walker B."/>
            <person name="Young S.K."/>
            <person name="Zeng Q."/>
            <person name="Gargeya S."/>
            <person name="Fitzgerald M."/>
            <person name="Haas B."/>
            <person name="Abouelleil A."/>
            <person name="Alvarado L."/>
            <person name="Arachchi H.M."/>
            <person name="Berlin A.M."/>
            <person name="Chapman S.B."/>
            <person name="Goldberg J."/>
            <person name="Griggs A."/>
            <person name="Gujja S."/>
            <person name="Hansen M."/>
            <person name="Howarth C."/>
            <person name="Imamovic A."/>
            <person name="Larimer J."/>
            <person name="McCowen C."/>
            <person name="Montmayeur A."/>
            <person name="Murphy C."/>
            <person name="Neiman D."/>
            <person name="Pearson M."/>
            <person name="Priest M."/>
            <person name="Roberts A."/>
            <person name="Saif S."/>
            <person name="Shea T."/>
            <person name="Sisk P."/>
            <person name="Sykes S."/>
            <person name="Wortman J."/>
            <person name="Nusbaum C."/>
            <person name="Birren B."/>
        </authorList>
    </citation>
    <scope>NUCLEOTIDE SEQUENCE [LARGE SCALE GENOMIC DNA]</scope>
    <source>
        <strain evidence="1 2">CCUG 36813</strain>
    </source>
</reference>
<dbReference type="Pfam" id="PF04883">
    <property type="entry name" value="HK97-gp10_like"/>
    <property type="match status" value="1"/>
</dbReference>
<dbReference type="RefSeq" id="WP_006907972.1">
    <property type="nucleotide sequence ID" value="NZ_JH932292.1"/>
</dbReference>